<evidence type="ECO:0000313" key="5">
    <source>
        <dbReference type="Proteomes" id="UP000240393"/>
    </source>
</evidence>
<evidence type="ECO:0000313" key="1">
    <source>
        <dbReference type="EMBL" id="AOV60211.1"/>
    </source>
</evidence>
<dbReference type="GeneID" id="30307648"/>
<dbReference type="Proteomes" id="UP000202784">
    <property type="component" value="Segment"/>
</dbReference>
<dbReference type="Proteomes" id="UP000240393">
    <property type="component" value="Segment"/>
</dbReference>
<gene>
    <name evidence="3" type="ORF">N161109_064</name>
    <name evidence="1" type="ORF">S050808_064</name>
    <name evidence="2" type="ORF">S820908_063</name>
</gene>
<name>A0A1D8KNJ7_9CAUD</name>
<dbReference type="RefSeq" id="YP_009322499.1">
    <property type="nucleotide sequence ID" value="NC_031922.1"/>
</dbReference>
<sequence>MTWPVYTKRREGHRPSEFRHHLIHLGGINGGVSPCHVITSHGAGTVVHATLEDRPRVVASLTELNTRFGGVVQETIVVNPEGGIPGFVVCPTVVGLGHGGSGHESFVVDVAIVGPPRGQSRSLMCQLPYWFFGVWKG</sequence>
<evidence type="ECO:0000313" key="3">
    <source>
        <dbReference type="EMBL" id="AOV60667.1"/>
    </source>
</evidence>
<dbReference type="EMBL" id="KU686205">
    <property type="protein sequence ID" value="AOV60438.1"/>
    <property type="molecule type" value="Genomic_DNA"/>
</dbReference>
<evidence type="ECO:0000313" key="4">
    <source>
        <dbReference type="Proteomes" id="UP000202784"/>
    </source>
</evidence>
<protein>
    <submittedName>
        <fullName evidence="1">Uncharacterized protein</fullName>
    </submittedName>
</protein>
<dbReference type="KEGG" id="vg:30307648"/>
<dbReference type="EMBL" id="KU686206">
    <property type="protein sequence ID" value="AOV60667.1"/>
    <property type="molecule type" value="Genomic_DNA"/>
</dbReference>
<reference evidence="4 5" key="1">
    <citation type="journal article" date="2016" name="Virology">
        <title>The genomic content and context of auxiliary metabolic genes in marine cyanomyoviruses.</title>
        <authorList>
            <person name="Crummett L.T."/>
            <person name="Puxty R.J."/>
            <person name="Weihe C."/>
            <person name="Marston M.F."/>
            <person name="Martiny J.B."/>
        </authorList>
    </citation>
    <scope>NUCLEOTIDE SEQUENCE [LARGE SCALE GENOMIC DNA]</scope>
    <source>
        <strain evidence="1">0808SB05</strain>
        <strain evidence="2">0908SB82</strain>
        <strain evidence="3">1109NB16</strain>
    </source>
</reference>
<organism evidence="1 5">
    <name type="scientific">Synechococcus phage S-CAM9</name>
    <dbReference type="NCBI Taxonomy" id="1883369"/>
    <lineage>
        <taxon>Viruses</taxon>
        <taxon>Duplodnaviria</taxon>
        <taxon>Heunggongvirae</taxon>
        <taxon>Uroviricota</taxon>
        <taxon>Caudoviricetes</taxon>
        <taxon>Pantevenvirales</taxon>
        <taxon>Kyanoviridae</taxon>
        <taxon>Kanaloavirus</taxon>
        <taxon>Kanaloavirus scam9</taxon>
    </lineage>
</organism>
<accession>A0A1D8KNJ7</accession>
<dbReference type="Proteomes" id="UP000241903">
    <property type="component" value="Segment"/>
</dbReference>
<keyword evidence="4" id="KW-1185">Reference proteome</keyword>
<proteinExistence type="predicted"/>
<evidence type="ECO:0000313" key="2">
    <source>
        <dbReference type="EMBL" id="AOV60438.1"/>
    </source>
</evidence>
<dbReference type="EMBL" id="KU686204">
    <property type="protein sequence ID" value="AOV60211.1"/>
    <property type="molecule type" value="Genomic_DNA"/>
</dbReference>